<evidence type="ECO:0000256" key="2">
    <source>
        <dbReference type="ARBA" id="ARBA00023172"/>
    </source>
</evidence>
<sequence length="434" mass="50090">MASVSFSQRATSKDKNKLNSIYVRFREKDFDAQIKIPNLACKSSDWKDGKCKNSALKMFPTDEETINTQLSKLEAKILEAFAKEQPETNANEWLKSVIQPDNNIQPADDNITDNVIEYFAGYVERKEKIVTKNTLKANSFCKSVLERYQNHLLENRKSFKKLKFKDLSNTFRLNFEKYCKNQHYRLTTVNKITRTLKSVAKDAQSKGIEIHPHILEWVNLSSKDKSKPKDPYLSFDELKIIAAKEMPNNYLDNARDWLIIACFTGQRVSDYLNFKDDMITTTDDGKRYIEFKQQKTGKQMRIPILKEVEAVLEKNDGKFPRSLSDVNFNLFIKQVCKIAGLDENIKGSLSTKIGEDEKGDSIYRDVIGTYPKWQLVTSHIGRKSFATNFYSKIPIGTLMFCTGHKTQQQLLEYISKTDNEQAESTAEIFAKLDY</sequence>
<dbReference type="GO" id="GO:0015074">
    <property type="term" value="P:DNA integration"/>
    <property type="evidence" value="ECO:0007669"/>
    <property type="project" value="InterPro"/>
</dbReference>
<evidence type="ECO:0000259" key="3">
    <source>
        <dbReference type="Pfam" id="PF13102"/>
    </source>
</evidence>
<dbReference type="InterPro" id="IPR025269">
    <property type="entry name" value="SAM-like_dom"/>
</dbReference>
<dbReference type="Gene3D" id="1.10.443.10">
    <property type="entry name" value="Intergrase catalytic core"/>
    <property type="match status" value="1"/>
</dbReference>
<keyword evidence="2" id="KW-0233">DNA recombination</keyword>
<accession>A0A239X510</accession>
<dbReference type="InterPro" id="IPR010998">
    <property type="entry name" value="Integrase_recombinase_N"/>
</dbReference>
<dbReference type="GO" id="GO:0006310">
    <property type="term" value="P:DNA recombination"/>
    <property type="evidence" value="ECO:0007669"/>
    <property type="project" value="UniProtKB-KW"/>
</dbReference>
<organism evidence="4 5">
    <name type="scientific">Chryseobacterium taklimakanense</name>
    <dbReference type="NCBI Taxonomy" id="536441"/>
    <lineage>
        <taxon>Bacteria</taxon>
        <taxon>Pseudomonadati</taxon>
        <taxon>Bacteroidota</taxon>
        <taxon>Flavobacteriia</taxon>
        <taxon>Flavobacteriales</taxon>
        <taxon>Weeksellaceae</taxon>
        <taxon>Chryseobacterium group</taxon>
        <taxon>Chryseobacterium</taxon>
    </lineage>
</organism>
<dbReference type="InterPro" id="IPR011010">
    <property type="entry name" value="DNA_brk_join_enz"/>
</dbReference>
<reference evidence="4 5" key="1">
    <citation type="submission" date="2017-06" db="EMBL/GenBank/DDBJ databases">
        <authorList>
            <consortium name="Pathogen Informatics"/>
        </authorList>
    </citation>
    <scope>NUCLEOTIDE SEQUENCE [LARGE SCALE GENOMIC DNA]</scope>
    <source>
        <strain evidence="4 5">NCTC13490</strain>
    </source>
</reference>
<dbReference type="Proteomes" id="UP000215196">
    <property type="component" value="Chromosome 1"/>
</dbReference>
<feature type="domain" description="Phage integrase SAM-like" evidence="3">
    <location>
        <begin position="114"/>
        <end position="208"/>
    </location>
</feature>
<dbReference type="AlphaFoldDB" id="A0A239X510"/>
<evidence type="ECO:0000313" key="5">
    <source>
        <dbReference type="Proteomes" id="UP000215196"/>
    </source>
</evidence>
<dbReference type="GO" id="GO:0003677">
    <property type="term" value="F:DNA binding"/>
    <property type="evidence" value="ECO:0007669"/>
    <property type="project" value="UniProtKB-KW"/>
</dbReference>
<evidence type="ECO:0000256" key="1">
    <source>
        <dbReference type="ARBA" id="ARBA00023125"/>
    </source>
</evidence>
<keyword evidence="1" id="KW-0238">DNA-binding</keyword>
<protein>
    <submittedName>
        <fullName evidence="4">Site-specific recombinase XerD</fullName>
    </submittedName>
</protein>
<evidence type="ECO:0000313" key="4">
    <source>
        <dbReference type="EMBL" id="SNV41500.1"/>
    </source>
</evidence>
<gene>
    <name evidence="4" type="ORF">SAMEA4412677_00932</name>
</gene>
<dbReference type="KEGG" id="ctak:4412677_00932"/>
<keyword evidence="5" id="KW-1185">Reference proteome</keyword>
<name>A0A239X510_9FLAO</name>
<dbReference type="SUPFAM" id="SSF56349">
    <property type="entry name" value="DNA breaking-rejoining enzymes"/>
    <property type="match status" value="1"/>
</dbReference>
<dbReference type="Gene3D" id="1.10.150.130">
    <property type="match status" value="1"/>
</dbReference>
<proteinExistence type="predicted"/>
<dbReference type="RefSeq" id="WP_095070855.1">
    <property type="nucleotide sequence ID" value="NZ_LT906465.1"/>
</dbReference>
<dbReference type="InterPro" id="IPR013762">
    <property type="entry name" value="Integrase-like_cat_sf"/>
</dbReference>
<dbReference type="Pfam" id="PF13102">
    <property type="entry name" value="Phage_int_SAM_5"/>
    <property type="match status" value="1"/>
</dbReference>
<dbReference type="EMBL" id="LT906465">
    <property type="protein sequence ID" value="SNV41500.1"/>
    <property type="molecule type" value="Genomic_DNA"/>
</dbReference>